<dbReference type="Proteomes" id="UP000215896">
    <property type="component" value="Unassembled WGS sequence"/>
</dbReference>
<dbReference type="PRINTS" id="PR00455">
    <property type="entry name" value="HTHTETR"/>
</dbReference>
<dbReference type="PANTHER" id="PTHR30055">
    <property type="entry name" value="HTH-TYPE TRANSCRIPTIONAL REGULATOR RUTR"/>
    <property type="match status" value="1"/>
</dbReference>
<keyword evidence="1" id="KW-0805">Transcription regulation</keyword>
<dbReference type="InterPro" id="IPR009057">
    <property type="entry name" value="Homeodomain-like_sf"/>
</dbReference>
<dbReference type="GO" id="GO:0000976">
    <property type="term" value="F:transcription cis-regulatory region binding"/>
    <property type="evidence" value="ECO:0007669"/>
    <property type="project" value="TreeGrafter"/>
</dbReference>
<keyword evidence="3" id="KW-0804">Transcription</keyword>
<accession>A0A255G3U9</accession>
<dbReference type="OrthoDB" id="9816296at2"/>
<dbReference type="Gene3D" id="1.10.357.10">
    <property type="entry name" value="Tetracycline Repressor, domain 2"/>
    <property type="match status" value="1"/>
</dbReference>
<evidence type="ECO:0000259" key="5">
    <source>
        <dbReference type="PROSITE" id="PS50977"/>
    </source>
</evidence>
<sequence>MLDAAAAYLGEHGAISLETAARAAGVTKAGLMYHFGTKAELLTAVLDRILDQQLADLRRRVDDPDSITDRLAAYVDWACGTEFGTCDLVMFTDPRLREEMTERWVERLEPWLAVPDRLPAAERHRLLSARLLADGVWFAGASGTLPLTAAQLRGVRRVARELLGVER</sequence>
<organism evidence="6 7">
    <name type="scientific">Enemella evansiae</name>
    <dbReference type="NCBI Taxonomy" id="2016499"/>
    <lineage>
        <taxon>Bacteria</taxon>
        <taxon>Bacillati</taxon>
        <taxon>Actinomycetota</taxon>
        <taxon>Actinomycetes</taxon>
        <taxon>Propionibacteriales</taxon>
        <taxon>Propionibacteriaceae</taxon>
        <taxon>Enemella</taxon>
    </lineage>
</organism>
<evidence type="ECO:0000313" key="7">
    <source>
        <dbReference type="Proteomes" id="UP000215896"/>
    </source>
</evidence>
<dbReference type="AlphaFoldDB" id="A0A255G3U9"/>
<dbReference type="InterPro" id="IPR036271">
    <property type="entry name" value="Tet_transcr_reg_TetR-rel_C_sf"/>
</dbReference>
<dbReference type="EMBL" id="NMVO01000016">
    <property type="protein sequence ID" value="OYO10598.1"/>
    <property type="molecule type" value="Genomic_DNA"/>
</dbReference>
<comment type="caution">
    <text evidence="6">The sequence shown here is derived from an EMBL/GenBank/DDBJ whole genome shotgun (WGS) entry which is preliminary data.</text>
</comment>
<gene>
    <name evidence="6" type="ORF">CGZ94_16475</name>
</gene>
<dbReference type="Pfam" id="PF00440">
    <property type="entry name" value="TetR_N"/>
    <property type="match status" value="1"/>
</dbReference>
<evidence type="ECO:0000313" key="6">
    <source>
        <dbReference type="EMBL" id="OYO10598.1"/>
    </source>
</evidence>
<evidence type="ECO:0000256" key="3">
    <source>
        <dbReference type="ARBA" id="ARBA00023163"/>
    </source>
</evidence>
<dbReference type="PROSITE" id="PS50977">
    <property type="entry name" value="HTH_TETR_2"/>
    <property type="match status" value="1"/>
</dbReference>
<evidence type="ECO:0000256" key="4">
    <source>
        <dbReference type="PROSITE-ProRule" id="PRU00335"/>
    </source>
</evidence>
<dbReference type="InterPro" id="IPR050109">
    <property type="entry name" value="HTH-type_TetR-like_transc_reg"/>
</dbReference>
<evidence type="ECO:0000256" key="2">
    <source>
        <dbReference type="ARBA" id="ARBA00023125"/>
    </source>
</evidence>
<keyword evidence="2 4" id="KW-0238">DNA-binding</keyword>
<reference evidence="6 7" key="1">
    <citation type="submission" date="2017-07" db="EMBL/GenBank/DDBJ databases">
        <title>Draft whole genome sequences of clinical Proprionibacteriaceae strains.</title>
        <authorList>
            <person name="Bernier A.-M."/>
            <person name="Bernard K."/>
            <person name="Domingo M.-C."/>
        </authorList>
    </citation>
    <scope>NUCLEOTIDE SEQUENCE [LARGE SCALE GENOMIC DNA]</scope>
    <source>
        <strain evidence="6 7">NML 030167</strain>
    </source>
</reference>
<feature type="DNA-binding region" description="H-T-H motif" evidence="4">
    <location>
        <begin position="16"/>
        <end position="35"/>
    </location>
</feature>
<dbReference type="InterPro" id="IPR001647">
    <property type="entry name" value="HTH_TetR"/>
</dbReference>
<dbReference type="GO" id="GO:0003700">
    <property type="term" value="F:DNA-binding transcription factor activity"/>
    <property type="evidence" value="ECO:0007669"/>
    <property type="project" value="TreeGrafter"/>
</dbReference>
<proteinExistence type="predicted"/>
<evidence type="ECO:0000256" key="1">
    <source>
        <dbReference type="ARBA" id="ARBA00023015"/>
    </source>
</evidence>
<name>A0A255G3U9_9ACTN</name>
<dbReference type="SUPFAM" id="SSF46689">
    <property type="entry name" value="Homeodomain-like"/>
    <property type="match status" value="1"/>
</dbReference>
<protein>
    <submittedName>
        <fullName evidence="6">TetR family transcriptional regulator</fullName>
    </submittedName>
</protein>
<keyword evidence="7" id="KW-1185">Reference proteome</keyword>
<dbReference type="PANTHER" id="PTHR30055:SF234">
    <property type="entry name" value="HTH-TYPE TRANSCRIPTIONAL REGULATOR BETI"/>
    <property type="match status" value="1"/>
</dbReference>
<dbReference type="SUPFAM" id="SSF48498">
    <property type="entry name" value="Tetracyclin repressor-like, C-terminal domain"/>
    <property type="match status" value="1"/>
</dbReference>
<feature type="domain" description="HTH tetR-type" evidence="5">
    <location>
        <begin position="1"/>
        <end position="53"/>
    </location>
</feature>